<evidence type="ECO:0000313" key="2">
    <source>
        <dbReference type="Proteomes" id="UP001235939"/>
    </source>
</evidence>
<dbReference type="PANTHER" id="PTHR46060:SF1">
    <property type="entry name" value="MARINER MOS1 TRANSPOSASE-LIKE PROTEIN"/>
    <property type="match status" value="1"/>
</dbReference>
<organism evidence="1 2">
    <name type="scientific">Cordylochernes scorpioides</name>
    <dbReference type="NCBI Taxonomy" id="51811"/>
    <lineage>
        <taxon>Eukaryota</taxon>
        <taxon>Metazoa</taxon>
        <taxon>Ecdysozoa</taxon>
        <taxon>Arthropoda</taxon>
        <taxon>Chelicerata</taxon>
        <taxon>Arachnida</taxon>
        <taxon>Pseudoscorpiones</taxon>
        <taxon>Cheliferoidea</taxon>
        <taxon>Chernetidae</taxon>
        <taxon>Cordylochernes</taxon>
    </lineage>
</organism>
<dbReference type="EMBL" id="CP092876">
    <property type="protein sequence ID" value="UYV76668.1"/>
    <property type="molecule type" value="Genomic_DNA"/>
</dbReference>
<gene>
    <name evidence="1" type="ORF">LAZ67_14001663</name>
</gene>
<dbReference type="Gene3D" id="3.30.420.10">
    <property type="entry name" value="Ribonuclease H-like superfamily/Ribonuclease H"/>
    <property type="match status" value="1"/>
</dbReference>
<dbReference type="PANTHER" id="PTHR46060">
    <property type="entry name" value="MARINER MOS1 TRANSPOSASE-LIKE PROTEIN"/>
    <property type="match status" value="1"/>
</dbReference>
<dbReference type="InterPro" id="IPR036397">
    <property type="entry name" value="RNaseH_sf"/>
</dbReference>
<keyword evidence="2" id="KW-1185">Reference proteome</keyword>
<protein>
    <recommendedName>
        <fullName evidence="3">Transposase</fullName>
    </recommendedName>
</protein>
<dbReference type="InterPro" id="IPR001888">
    <property type="entry name" value="Transposase_1"/>
</dbReference>
<dbReference type="Proteomes" id="UP001235939">
    <property type="component" value="Chromosome 14"/>
</dbReference>
<sequence length="169" mass="20150">MQWTHKMSPVKKKARHFISKNKIMISVFWDQDGLIFMDILEKNTSINKAISTKWPGLKDCQIKFHQDNSRPHTAQQTLTQTSRYGWTLMPHPAYSPDLSPSDFYLFGNLKNYLRGRTFENDEMLLYEFRKQKVAFYQSDFVSWKERWTNLYRKKLMEIEAGLSMEVPVL</sequence>
<accession>A0ABY6L679</accession>
<evidence type="ECO:0000313" key="1">
    <source>
        <dbReference type="EMBL" id="UYV76668.1"/>
    </source>
</evidence>
<dbReference type="InterPro" id="IPR052709">
    <property type="entry name" value="Transposase-MT_Hybrid"/>
</dbReference>
<dbReference type="Pfam" id="PF01359">
    <property type="entry name" value="Transposase_1"/>
    <property type="match status" value="1"/>
</dbReference>
<evidence type="ECO:0008006" key="3">
    <source>
        <dbReference type="Google" id="ProtNLM"/>
    </source>
</evidence>
<proteinExistence type="predicted"/>
<reference evidence="1 2" key="1">
    <citation type="submission" date="2022-01" db="EMBL/GenBank/DDBJ databases">
        <title>A chromosomal length assembly of Cordylochernes scorpioides.</title>
        <authorList>
            <person name="Zeh D."/>
            <person name="Zeh J."/>
        </authorList>
    </citation>
    <scope>NUCLEOTIDE SEQUENCE [LARGE SCALE GENOMIC DNA]</scope>
    <source>
        <strain evidence="1">IN4F17</strain>
        <tissue evidence="1">Whole Body</tissue>
    </source>
</reference>
<name>A0ABY6L679_9ARAC</name>